<evidence type="ECO:0000313" key="3">
    <source>
        <dbReference type="Proteomes" id="UP001221189"/>
    </source>
</evidence>
<evidence type="ECO:0000256" key="1">
    <source>
        <dbReference type="SAM" id="Phobius"/>
    </source>
</evidence>
<reference evidence="2 3" key="1">
    <citation type="submission" date="2022-10" db="EMBL/GenBank/DDBJ databases">
        <title>Paucibacter sp. hw1 Genome sequencing.</title>
        <authorList>
            <person name="Park S."/>
        </authorList>
    </citation>
    <scope>NUCLEOTIDE SEQUENCE [LARGE SCALE GENOMIC DNA]</scope>
    <source>
        <strain evidence="3">hw1</strain>
    </source>
</reference>
<gene>
    <name evidence="2" type="ORF">PRZ03_13085</name>
</gene>
<sequence length="293" mass="31357">MNVRIAARSQGADSSVSTRLYGAVTVAALLSTLLLSACGGSIVDAIVDDLTCAVTNCKDSATLKVDEISPKFTVTQENGQVKVEGRLGYSANLITVVHPSGNDHMSASVGNQRRDLEDQDGKRTNYSVFLADASEQPIVTANFVRGSELHGSTVTMPKTFSVLVPTGTPMIGRSSGRFLVQLSQPYTNQMGLSVSMACKRADGSSFDSKNEPLSSAPEGNFYRISTLDLDVALNRASVNFNPNSPNNALVQTCDLTFQWTLSQTGTVASTLNRHSSIVAERRVKHTATYDARL</sequence>
<keyword evidence="1" id="KW-0812">Transmembrane</keyword>
<keyword evidence="1" id="KW-1133">Transmembrane helix</keyword>
<comment type="caution">
    <text evidence="2">The sequence shown here is derived from an EMBL/GenBank/DDBJ whole genome shotgun (WGS) entry which is preliminary data.</text>
</comment>
<evidence type="ECO:0000313" key="2">
    <source>
        <dbReference type="EMBL" id="MDC8772510.1"/>
    </source>
</evidence>
<dbReference type="EMBL" id="JAQQXT010000007">
    <property type="protein sequence ID" value="MDC8772510.1"/>
    <property type="molecule type" value="Genomic_DNA"/>
</dbReference>
<dbReference type="RefSeq" id="WP_273600700.1">
    <property type="nucleotide sequence ID" value="NZ_JAQQXT010000007.1"/>
</dbReference>
<keyword evidence="3" id="KW-1185">Reference proteome</keyword>
<proteinExistence type="predicted"/>
<organism evidence="2 3">
    <name type="scientific">Roseateles albus</name>
    <dbReference type="NCBI Taxonomy" id="2987525"/>
    <lineage>
        <taxon>Bacteria</taxon>
        <taxon>Pseudomonadati</taxon>
        <taxon>Pseudomonadota</taxon>
        <taxon>Betaproteobacteria</taxon>
        <taxon>Burkholderiales</taxon>
        <taxon>Sphaerotilaceae</taxon>
        <taxon>Roseateles</taxon>
    </lineage>
</organism>
<keyword evidence="1" id="KW-0472">Membrane</keyword>
<name>A0ABT5KFA7_9BURK</name>
<accession>A0ABT5KFA7</accession>
<feature type="transmembrane region" description="Helical" evidence="1">
    <location>
        <begin position="20"/>
        <end position="43"/>
    </location>
</feature>
<protein>
    <submittedName>
        <fullName evidence="2">Uncharacterized protein</fullName>
    </submittedName>
</protein>
<dbReference type="Proteomes" id="UP001221189">
    <property type="component" value="Unassembled WGS sequence"/>
</dbReference>